<dbReference type="InterPro" id="IPR029052">
    <property type="entry name" value="Metallo-depent_PP-like"/>
</dbReference>
<dbReference type="STRING" id="1817892.AUK40_01430"/>
<dbReference type="InterPro" id="IPR004843">
    <property type="entry name" value="Calcineurin-like_PHP"/>
</dbReference>
<evidence type="ECO:0000313" key="5">
    <source>
        <dbReference type="Proteomes" id="UP000183245"/>
    </source>
</evidence>
<proteinExistence type="predicted"/>
<keyword evidence="1" id="KW-0732">Signal</keyword>
<gene>
    <name evidence="4" type="ORF">AUK40_01430</name>
</gene>
<evidence type="ECO:0000259" key="3">
    <source>
        <dbReference type="Pfam" id="PF00149"/>
    </source>
</evidence>
<evidence type="ECO:0000313" key="4">
    <source>
        <dbReference type="EMBL" id="OIP98562.1"/>
    </source>
</evidence>
<dbReference type="SUPFAM" id="SSF56300">
    <property type="entry name" value="Metallo-dependent phosphatases"/>
    <property type="match status" value="1"/>
</dbReference>
<feature type="region of interest" description="Disordered" evidence="2">
    <location>
        <begin position="1"/>
        <end position="23"/>
    </location>
</feature>
<accession>A0A1J5IVW1</accession>
<dbReference type="Pfam" id="PF00149">
    <property type="entry name" value="Metallophos"/>
    <property type="match status" value="1"/>
</dbReference>
<feature type="compositionally biased region" description="Basic and acidic residues" evidence="2">
    <location>
        <begin position="1"/>
        <end position="12"/>
    </location>
</feature>
<dbReference type="Proteomes" id="UP000183245">
    <property type="component" value="Unassembled WGS sequence"/>
</dbReference>
<dbReference type="PANTHER" id="PTHR22953">
    <property type="entry name" value="ACID PHOSPHATASE RELATED"/>
    <property type="match status" value="1"/>
</dbReference>
<dbReference type="AlphaFoldDB" id="A0A1J5IVW1"/>
<evidence type="ECO:0000256" key="1">
    <source>
        <dbReference type="ARBA" id="ARBA00022729"/>
    </source>
</evidence>
<dbReference type="EMBL" id="MNZT01000024">
    <property type="protein sequence ID" value="OIP98562.1"/>
    <property type="molecule type" value="Genomic_DNA"/>
</dbReference>
<organism evidence="4 5">
    <name type="scientific">Candidatus Wirthbacteria bacterium CG2_30_54_11</name>
    <dbReference type="NCBI Taxonomy" id="1817892"/>
    <lineage>
        <taxon>Bacteria</taxon>
        <taxon>Candidatus Wirthbacteria</taxon>
    </lineage>
</organism>
<evidence type="ECO:0000256" key="2">
    <source>
        <dbReference type="SAM" id="MobiDB-lite"/>
    </source>
</evidence>
<feature type="domain" description="Calcineurin-like phosphoesterase" evidence="3">
    <location>
        <begin position="38"/>
        <end position="202"/>
    </location>
</feature>
<protein>
    <recommendedName>
        <fullName evidence="3">Calcineurin-like phosphoesterase domain-containing protein</fullName>
    </recommendedName>
</protein>
<sequence>MFQRPDTDENNRTADITPLSLPVSAPVEPDAGYASSTVIVYGDSRDGEAQHRGLVNLMDQLPFQAVIHVGDVAYYPDDQVVWETFMEITAPLRDRAPFWIIAGNHDTPEDQFEVYFPDEAGNHLHTVNDVSFLFLDLERGIDEAAQFVRDHATVRTIVITHYPLYTGGPHRTDSLVQKAQALHEIFLENHIQLVFSGHDHNYQRIERDGISYLVTGGGGAPLYSVSDIEGLQSSAKANHFVILTINQTSYTIRTVDIDGTVIDETVIPSPDPNS</sequence>
<dbReference type="Gene3D" id="3.60.21.10">
    <property type="match status" value="1"/>
</dbReference>
<reference evidence="4" key="1">
    <citation type="journal article" date="2016" name="Environ. Microbiol.">
        <title>Genomic resolution of a cold subsurface aquifer community provides metabolic insights for novel microbes adapted to high CO concentrations.</title>
        <authorList>
            <person name="Probst A.J."/>
            <person name="Castelle C.J."/>
            <person name="Singh A."/>
            <person name="Brown C.T."/>
            <person name="Anantharaman K."/>
            <person name="Sharon I."/>
            <person name="Hug L.A."/>
            <person name="Burstein D."/>
            <person name="Emerson J.B."/>
            <person name="Thomas B.C."/>
            <person name="Banfield J.F."/>
        </authorList>
    </citation>
    <scope>NUCLEOTIDE SEQUENCE [LARGE SCALE GENOMIC DNA]</scope>
    <source>
        <strain evidence="4">CG2_30_54_11</strain>
    </source>
</reference>
<comment type="caution">
    <text evidence="4">The sequence shown here is derived from an EMBL/GenBank/DDBJ whole genome shotgun (WGS) entry which is preliminary data.</text>
</comment>
<name>A0A1J5IVW1_9BACT</name>
<dbReference type="GO" id="GO:0003993">
    <property type="term" value="F:acid phosphatase activity"/>
    <property type="evidence" value="ECO:0007669"/>
    <property type="project" value="InterPro"/>
</dbReference>
<dbReference type="InterPro" id="IPR039331">
    <property type="entry name" value="PAPs-like"/>
</dbReference>
<dbReference type="PANTHER" id="PTHR22953:SF153">
    <property type="entry name" value="PURPLE ACID PHOSPHATASE"/>
    <property type="match status" value="1"/>
</dbReference>